<evidence type="ECO:0000259" key="6">
    <source>
        <dbReference type="PROSITE" id="PS50970"/>
    </source>
</evidence>
<dbReference type="AlphaFoldDB" id="K5VZQ4"/>
<evidence type="ECO:0000313" key="7">
    <source>
        <dbReference type="EMBL" id="EKM57068.1"/>
    </source>
</evidence>
<dbReference type="InterPro" id="IPR003726">
    <property type="entry name" value="HCY_dom"/>
</dbReference>
<accession>K5VZQ4</accession>
<feature type="domain" description="Hcy-binding" evidence="6">
    <location>
        <begin position="1"/>
        <end position="292"/>
    </location>
</feature>
<dbReference type="GeneID" id="18916102"/>
<protein>
    <recommendedName>
        <fullName evidence="6">Hcy-binding domain-containing protein</fullName>
    </recommendedName>
</protein>
<dbReference type="OrthoDB" id="261426at2759"/>
<dbReference type="GO" id="GO:0033528">
    <property type="term" value="P:S-methylmethionine cycle"/>
    <property type="evidence" value="ECO:0007669"/>
    <property type="project" value="TreeGrafter"/>
</dbReference>
<feature type="binding site" evidence="5">
    <location>
        <position position="278"/>
    </location>
    <ligand>
        <name>Zn(2+)</name>
        <dbReference type="ChEBI" id="CHEBI:29105"/>
    </ligand>
</feature>
<keyword evidence="2 5" id="KW-0808">Transferase</keyword>
<dbReference type="InterPro" id="IPR036589">
    <property type="entry name" value="HCY_dom_sf"/>
</dbReference>
<sequence length="301" mass="33037">MRQAVALACIAKDRFLVERTEARREDVQVALSLGPYGATLNANEFDGMYPPPYGPGPSASRARNSFSPCEEELRECSIEALKGFHLDRLRVFAEDRETWDSIDWVAFETVPLTREITAIRRAMGALNSELPARRSDSRWRKQWWISGVHPFGVYPEQSPDGGSVTAGHVVRAILEQEGAGEANPVPDGIGINCTGVRYLSSIVGEMGEVVVHVGGEQRPWLVLYPNGREWDVGTQSWVAVGADEDEAAGAWATAFAEAIMPCMRHGHAWGGVVIGGCCKSGPRDIVALVKVVKRVWETVHR</sequence>
<dbReference type="KEGG" id="pco:PHACADRAFT_254607"/>
<keyword evidence="4 5" id="KW-0862">Zinc</keyword>
<evidence type="ECO:0000256" key="5">
    <source>
        <dbReference type="PROSITE-ProRule" id="PRU00333"/>
    </source>
</evidence>
<feature type="binding site" evidence="5">
    <location>
        <position position="193"/>
    </location>
    <ligand>
        <name>Zn(2+)</name>
        <dbReference type="ChEBI" id="CHEBI:29105"/>
    </ligand>
</feature>
<comment type="cofactor">
    <cofactor evidence="5">
        <name>Zn(2+)</name>
        <dbReference type="ChEBI" id="CHEBI:29105"/>
    </cofactor>
</comment>
<reference evidence="7 8" key="1">
    <citation type="journal article" date="2012" name="BMC Genomics">
        <title>Comparative genomics of the white-rot fungi, Phanerochaete carnosa and P. chrysosporium, to elucidate the genetic basis of the distinct wood types they colonize.</title>
        <authorList>
            <person name="Suzuki H."/>
            <person name="MacDonald J."/>
            <person name="Syed K."/>
            <person name="Salamov A."/>
            <person name="Hori C."/>
            <person name="Aerts A."/>
            <person name="Henrissat B."/>
            <person name="Wiebenga A."/>
            <person name="vanKuyk P.A."/>
            <person name="Barry K."/>
            <person name="Lindquist E."/>
            <person name="LaButti K."/>
            <person name="Lapidus A."/>
            <person name="Lucas S."/>
            <person name="Coutinho P."/>
            <person name="Gong Y."/>
            <person name="Samejima M."/>
            <person name="Mahadevan R."/>
            <person name="Abou-Zaid M."/>
            <person name="de Vries R.P."/>
            <person name="Igarashi K."/>
            <person name="Yadav J.S."/>
            <person name="Grigoriev I.V."/>
            <person name="Master E.R."/>
        </authorList>
    </citation>
    <scope>NUCLEOTIDE SEQUENCE [LARGE SCALE GENOMIC DNA]</scope>
    <source>
        <strain evidence="7 8">HHB-10118-sp</strain>
    </source>
</reference>
<feature type="binding site" evidence="5">
    <location>
        <position position="277"/>
    </location>
    <ligand>
        <name>Zn(2+)</name>
        <dbReference type="ChEBI" id="CHEBI:29105"/>
    </ligand>
</feature>
<keyword evidence="3 5" id="KW-0479">Metal-binding</keyword>
<organism evidence="7 8">
    <name type="scientific">Phanerochaete carnosa (strain HHB-10118-sp)</name>
    <name type="common">White-rot fungus</name>
    <name type="synonym">Peniophora carnosa</name>
    <dbReference type="NCBI Taxonomy" id="650164"/>
    <lineage>
        <taxon>Eukaryota</taxon>
        <taxon>Fungi</taxon>
        <taxon>Dikarya</taxon>
        <taxon>Basidiomycota</taxon>
        <taxon>Agaricomycotina</taxon>
        <taxon>Agaricomycetes</taxon>
        <taxon>Polyporales</taxon>
        <taxon>Phanerochaetaceae</taxon>
        <taxon>Phanerochaete</taxon>
    </lineage>
</organism>
<evidence type="ECO:0000313" key="8">
    <source>
        <dbReference type="Proteomes" id="UP000008370"/>
    </source>
</evidence>
<dbReference type="Pfam" id="PF02574">
    <property type="entry name" value="S-methyl_trans"/>
    <property type="match status" value="1"/>
</dbReference>
<proteinExistence type="predicted"/>
<dbReference type="GO" id="GO:0008898">
    <property type="term" value="F:S-adenosylmethionine-homocysteine S-methyltransferase activity"/>
    <property type="evidence" value="ECO:0007669"/>
    <property type="project" value="TreeGrafter"/>
</dbReference>
<evidence type="ECO:0000256" key="1">
    <source>
        <dbReference type="ARBA" id="ARBA00022603"/>
    </source>
</evidence>
<dbReference type="STRING" id="650164.K5VZQ4"/>
<dbReference type="EMBL" id="JH930471">
    <property type="protein sequence ID" value="EKM57068.1"/>
    <property type="molecule type" value="Genomic_DNA"/>
</dbReference>
<dbReference type="PROSITE" id="PS50970">
    <property type="entry name" value="HCY"/>
    <property type="match status" value="1"/>
</dbReference>
<evidence type="ECO:0000256" key="3">
    <source>
        <dbReference type="ARBA" id="ARBA00022723"/>
    </source>
</evidence>
<dbReference type="InParanoid" id="K5VZQ4"/>
<evidence type="ECO:0000256" key="2">
    <source>
        <dbReference type="ARBA" id="ARBA00022679"/>
    </source>
</evidence>
<dbReference type="Gene3D" id="3.20.20.330">
    <property type="entry name" value="Homocysteine-binding-like domain"/>
    <property type="match status" value="1"/>
</dbReference>
<dbReference type="Proteomes" id="UP000008370">
    <property type="component" value="Unassembled WGS sequence"/>
</dbReference>
<dbReference type="InterPro" id="IPR051486">
    <property type="entry name" value="Hcy_S-methyltransferase"/>
</dbReference>
<dbReference type="PANTHER" id="PTHR46015">
    <property type="entry name" value="ZGC:172121"/>
    <property type="match status" value="1"/>
</dbReference>
<dbReference type="RefSeq" id="XP_007394896.1">
    <property type="nucleotide sequence ID" value="XM_007394834.1"/>
</dbReference>
<dbReference type="GO" id="GO:0046872">
    <property type="term" value="F:metal ion binding"/>
    <property type="evidence" value="ECO:0007669"/>
    <property type="project" value="UniProtKB-KW"/>
</dbReference>
<dbReference type="SUPFAM" id="SSF82282">
    <property type="entry name" value="Homocysteine S-methyltransferase"/>
    <property type="match status" value="1"/>
</dbReference>
<dbReference type="GO" id="GO:0032259">
    <property type="term" value="P:methylation"/>
    <property type="evidence" value="ECO:0007669"/>
    <property type="project" value="UniProtKB-KW"/>
</dbReference>
<evidence type="ECO:0000256" key="4">
    <source>
        <dbReference type="ARBA" id="ARBA00022833"/>
    </source>
</evidence>
<gene>
    <name evidence="7" type="ORF">PHACADRAFT_254607</name>
</gene>
<dbReference type="PANTHER" id="PTHR46015:SF1">
    <property type="entry name" value="HOMOCYSTEINE S-METHYLTRANSFERASE-LIKE ISOFORM 1"/>
    <property type="match status" value="1"/>
</dbReference>
<dbReference type="HOGENOM" id="CLU_004914_3_2_1"/>
<keyword evidence="8" id="KW-1185">Reference proteome</keyword>
<keyword evidence="1 5" id="KW-0489">Methyltransferase</keyword>
<name>K5VZQ4_PHACS</name>
<dbReference type="GO" id="GO:0009086">
    <property type="term" value="P:methionine biosynthetic process"/>
    <property type="evidence" value="ECO:0007669"/>
    <property type="project" value="TreeGrafter"/>
</dbReference>